<accession>B3SBJ3</accession>
<keyword evidence="1" id="KW-0812">Transmembrane</keyword>
<protein>
    <recommendedName>
        <fullName evidence="4">SEFIR domain-containing protein</fullName>
    </recommendedName>
</protein>
<dbReference type="InParanoid" id="B3SBJ3"/>
<keyword evidence="3" id="KW-1185">Reference proteome</keyword>
<organism evidence="2 3">
    <name type="scientific">Trichoplax adhaerens</name>
    <name type="common">Trichoplax reptans</name>
    <dbReference type="NCBI Taxonomy" id="10228"/>
    <lineage>
        <taxon>Eukaryota</taxon>
        <taxon>Metazoa</taxon>
        <taxon>Placozoa</taxon>
        <taxon>Uniplacotomia</taxon>
        <taxon>Trichoplacea</taxon>
        <taxon>Trichoplacidae</taxon>
        <taxon>Trichoplax</taxon>
    </lineage>
</organism>
<dbReference type="HOGENOM" id="CLU_555916_0_0_1"/>
<dbReference type="PhylomeDB" id="B3SBJ3"/>
<dbReference type="KEGG" id="tad:TRIADDRAFT_61636"/>
<sequence>MNFMTLPSICLADGHDQACIAPCLRPCIVPWQSLKHCENHVCAGYRGSLELATLCFKACRVMESVTQFPLSRNDSQKYILPKVVNNETLINWILAPVNCKPFKGQRKYIVPPLRNFTAGGHPIVIDSEYKDEVCSCPLESWNDKMHSMSYYKIKSATKEIIYNKQNNTFVVNITWKPPEDYFGNFEIKFTLDVLVDIANPKNTSRTICYVTDKTEISFVLDHIANLSYAATIDKNYIPFKILKIPNTAGSFVMENIIMNNLVMEKFKEKYIPKTYSNLPIWTWGLIFAIILSTAVIVLKILKHKYRQRAHPVTDEDMICKKYYAFIIYQLSEHEVNEQLLQLLNENNIGYTTTAELYNAITIPLHEMVMNQFSTCRKVILYVTPDFVQIISKHLENLNSDDGDNDDSQTKFAKCTWSFLLLKRYERPVGNDIILVTDSRQYEGKLITRASQLLCLPLVPIYDLRYEAQCMQLVENLKTTVTEETRNPQNRV</sequence>
<dbReference type="EMBL" id="DS985265">
    <property type="protein sequence ID" value="EDV19864.1"/>
    <property type="molecule type" value="Genomic_DNA"/>
</dbReference>
<dbReference type="RefSeq" id="XP_002117606.1">
    <property type="nucleotide sequence ID" value="XM_002117570.1"/>
</dbReference>
<evidence type="ECO:0000313" key="2">
    <source>
        <dbReference type="EMBL" id="EDV19864.1"/>
    </source>
</evidence>
<evidence type="ECO:0000313" key="3">
    <source>
        <dbReference type="Proteomes" id="UP000009022"/>
    </source>
</evidence>
<keyword evidence="1" id="KW-1133">Transmembrane helix</keyword>
<feature type="transmembrane region" description="Helical" evidence="1">
    <location>
        <begin position="280"/>
        <end position="301"/>
    </location>
</feature>
<dbReference type="Proteomes" id="UP000009022">
    <property type="component" value="Unassembled WGS sequence"/>
</dbReference>
<name>B3SBJ3_TRIAD</name>
<evidence type="ECO:0008006" key="4">
    <source>
        <dbReference type="Google" id="ProtNLM"/>
    </source>
</evidence>
<reference evidence="2 3" key="1">
    <citation type="journal article" date="2008" name="Nature">
        <title>The Trichoplax genome and the nature of placozoans.</title>
        <authorList>
            <person name="Srivastava M."/>
            <person name="Begovic E."/>
            <person name="Chapman J."/>
            <person name="Putnam N.H."/>
            <person name="Hellsten U."/>
            <person name="Kawashima T."/>
            <person name="Kuo A."/>
            <person name="Mitros T."/>
            <person name="Salamov A."/>
            <person name="Carpenter M.L."/>
            <person name="Signorovitch A.Y."/>
            <person name="Moreno M.A."/>
            <person name="Kamm K."/>
            <person name="Grimwood J."/>
            <person name="Schmutz J."/>
            <person name="Shapiro H."/>
            <person name="Grigoriev I.V."/>
            <person name="Buss L.W."/>
            <person name="Schierwater B."/>
            <person name="Dellaporta S.L."/>
            <person name="Rokhsar D.S."/>
        </authorList>
    </citation>
    <scope>NUCLEOTIDE SEQUENCE [LARGE SCALE GENOMIC DNA]</scope>
    <source>
        <strain evidence="2 3">Grell-BS-1999</strain>
    </source>
</reference>
<dbReference type="GeneID" id="6758819"/>
<proteinExistence type="predicted"/>
<dbReference type="AlphaFoldDB" id="B3SBJ3"/>
<gene>
    <name evidence="2" type="ORF">TRIADDRAFT_61636</name>
</gene>
<keyword evidence="1" id="KW-0472">Membrane</keyword>
<evidence type="ECO:0000256" key="1">
    <source>
        <dbReference type="SAM" id="Phobius"/>
    </source>
</evidence>
<dbReference type="CTD" id="6758819"/>